<reference evidence="14" key="1">
    <citation type="submission" date="2022-03" db="EMBL/GenBank/DDBJ databases">
        <authorList>
            <person name="Alioto T."/>
            <person name="Alioto T."/>
            <person name="Gomez Garrido J."/>
        </authorList>
    </citation>
    <scope>NUCLEOTIDE SEQUENCE</scope>
</reference>
<dbReference type="Pfam" id="PF02225">
    <property type="entry name" value="PA"/>
    <property type="match status" value="1"/>
</dbReference>
<evidence type="ECO:0000259" key="13">
    <source>
        <dbReference type="PROSITE" id="PS50089"/>
    </source>
</evidence>
<keyword evidence="6" id="KW-0862">Zinc</keyword>
<keyword evidence="5 10" id="KW-0863">Zinc-finger</keyword>
<keyword evidence="9" id="KW-0325">Glycoprotein</keyword>
<feature type="chain" id="PRO_5042162531" evidence="12">
    <location>
        <begin position="19"/>
        <end position="436"/>
    </location>
</feature>
<feature type="signal peptide" evidence="12">
    <location>
        <begin position="1"/>
        <end position="18"/>
    </location>
</feature>
<evidence type="ECO:0000256" key="2">
    <source>
        <dbReference type="ARBA" id="ARBA00022692"/>
    </source>
</evidence>
<keyword evidence="8 11" id="KW-0472">Membrane</keyword>
<evidence type="ECO:0000256" key="8">
    <source>
        <dbReference type="ARBA" id="ARBA00023136"/>
    </source>
</evidence>
<keyword evidence="7 11" id="KW-1133">Transmembrane helix</keyword>
<proteinExistence type="predicted"/>
<dbReference type="SUPFAM" id="SSF57850">
    <property type="entry name" value="RING/U-box"/>
    <property type="match status" value="1"/>
</dbReference>
<keyword evidence="3" id="KW-0479">Metal-binding</keyword>
<evidence type="ECO:0000256" key="1">
    <source>
        <dbReference type="ARBA" id="ARBA00004370"/>
    </source>
</evidence>
<dbReference type="GO" id="GO:0016567">
    <property type="term" value="P:protein ubiquitination"/>
    <property type="evidence" value="ECO:0007669"/>
    <property type="project" value="TreeGrafter"/>
</dbReference>
<keyword evidence="4 12" id="KW-0732">Signal</keyword>
<evidence type="ECO:0000256" key="6">
    <source>
        <dbReference type="ARBA" id="ARBA00022833"/>
    </source>
</evidence>
<gene>
    <name evidence="14" type="ORF">PECUL_23A046918</name>
</gene>
<evidence type="ECO:0000256" key="10">
    <source>
        <dbReference type="PROSITE-ProRule" id="PRU00175"/>
    </source>
</evidence>
<comment type="subcellular location">
    <subcellularLocation>
        <location evidence="1">Membrane</location>
    </subcellularLocation>
</comment>
<dbReference type="InterPro" id="IPR046450">
    <property type="entry name" value="PA_dom_sf"/>
</dbReference>
<dbReference type="GO" id="GO:0016874">
    <property type="term" value="F:ligase activity"/>
    <property type="evidence" value="ECO:0007669"/>
    <property type="project" value="UniProtKB-KW"/>
</dbReference>
<sequence length="436" mass="47849">MCVTLRSALSLLAPAAAAAGYRSGVTSLWRGCPCPPLPAAGSTVCVPGGHWTLLSVPWEQRTDPSTNLLLQRIDGGRYGLDSPKTEVKGILIMPMPIHGVVDRQGCDPQTRFHVPPNTKHWIAFLQRGNCTFKEKILRAASHNASAVVIYNNISKEEHVTMTHAGTGDIVAIIVSESTGRDILSYVERNISVLMAIAVGSRSPPKGFSRGSLVFVSISFIVLMIISSAWLIFYFIQKIRYTSARDRNQRRLGDAAKKAIGKLTTRTVKKGDKETDPDFDHCAVCIESYKHNDIVRVLPCKHVFHKLCVDPWLSEHCTCPMCKLNILKALGIAANVPCTDNVAFDMERLTRGQPTSHRSAPPDPTDEGTLILESLRSSVIPQLPQDGEVTPRTGEINIAVTKEWFIIASFGLLSALTLCYMIIKATASLYATEVEWS</sequence>
<feature type="transmembrane region" description="Helical" evidence="11">
    <location>
        <begin position="403"/>
        <end position="422"/>
    </location>
</feature>
<dbReference type="PANTHER" id="PTHR45931">
    <property type="entry name" value="SI:CH211-59O9.10"/>
    <property type="match status" value="1"/>
</dbReference>
<dbReference type="PANTHER" id="PTHR45931:SF21">
    <property type="entry name" value="RING FINGER PROTEIN 130"/>
    <property type="match status" value="1"/>
</dbReference>
<dbReference type="GO" id="GO:0005634">
    <property type="term" value="C:nucleus"/>
    <property type="evidence" value="ECO:0007669"/>
    <property type="project" value="TreeGrafter"/>
</dbReference>
<evidence type="ECO:0000256" key="11">
    <source>
        <dbReference type="SAM" id="Phobius"/>
    </source>
</evidence>
<evidence type="ECO:0000256" key="7">
    <source>
        <dbReference type="ARBA" id="ARBA00022989"/>
    </source>
</evidence>
<dbReference type="GO" id="GO:0008270">
    <property type="term" value="F:zinc ion binding"/>
    <property type="evidence" value="ECO:0007669"/>
    <property type="project" value="UniProtKB-KW"/>
</dbReference>
<keyword evidence="14" id="KW-0436">Ligase</keyword>
<accession>A0AAD1RQ24</accession>
<dbReference type="GO" id="GO:0061630">
    <property type="term" value="F:ubiquitin protein ligase activity"/>
    <property type="evidence" value="ECO:0007669"/>
    <property type="project" value="TreeGrafter"/>
</dbReference>
<keyword evidence="2 11" id="KW-0812">Transmembrane</keyword>
<evidence type="ECO:0000256" key="12">
    <source>
        <dbReference type="SAM" id="SignalP"/>
    </source>
</evidence>
<dbReference type="InterPro" id="IPR001841">
    <property type="entry name" value="Znf_RING"/>
</dbReference>
<keyword evidence="15" id="KW-1185">Reference proteome</keyword>
<dbReference type="FunFam" id="3.30.40.10:FF:000009">
    <property type="entry name" value="E3 ubiquitin-protein ligase RNF130"/>
    <property type="match status" value="1"/>
</dbReference>
<dbReference type="FunFam" id="3.50.30.30:FF:000003">
    <property type="entry name" value="E3 ubiquitin-protein ligase RNF128"/>
    <property type="match status" value="1"/>
</dbReference>
<dbReference type="InterPro" id="IPR051834">
    <property type="entry name" value="RING_finger_E3_ligase"/>
</dbReference>
<evidence type="ECO:0000256" key="5">
    <source>
        <dbReference type="ARBA" id="ARBA00022771"/>
    </source>
</evidence>
<dbReference type="PROSITE" id="PS50089">
    <property type="entry name" value="ZF_RING_2"/>
    <property type="match status" value="1"/>
</dbReference>
<dbReference type="Pfam" id="PF13639">
    <property type="entry name" value="zf-RING_2"/>
    <property type="match status" value="1"/>
</dbReference>
<dbReference type="Gene3D" id="3.30.40.10">
    <property type="entry name" value="Zinc/RING finger domain, C3HC4 (zinc finger)"/>
    <property type="match status" value="1"/>
</dbReference>
<dbReference type="InterPro" id="IPR013083">
    <property type="entry name" value="Znf_RING/FYVE/PHD"/>
</dbReference>
<dbReference type="GO" id="GO:0045893">
    <property type="term" value="P:positive regulation of DNA-templated transcription"/>
    <property type="evidence" value="ECO:0007669"/>
    <property type="project" value="TreeGrafter"/>
</dbReference>
<organism evidence="14 15">
    <name type="scientific">Pelobates cultripes</name>
    <name type="common">Western spadefoot toad</name>
    <dbReference type="NCBI Taxonomy" id="61616"/>
    <lineage>
        <taxon>Eukaryota</taxon>
        <taxon>Metazoa</taxon>
        <taxon>Chordata</taxon>
        <taxon>Craniata</taxon>
        <taxon>Vertebrata</taxon>
        <taxon>Euteleostomi</taxon>
        <taxon>Amphibia</taxon>
        <taxon>Batrachia</taxon>
        <taxon>Anura</taxon>
        <taxon>Pelobatoidea</taxon>
        <taxon>Pelobatidae</taxon>
        <taxon>Pelobates</taxon>
    </lineage>
</organism>
<feature type="transmembrane region" description="Helical" evidence="11">
    <location>
        <begin position="212"/>
        <end position="235"/>
    </location>
</feature>
<evidence type="ECO:0000313" key="15">
    <source>
        <dbReference type="Proteomes" id="UP001295444"/>
    </source>
</evidence>
<name>A0AAD1RQ24_PELCU</name>
<evidence type="ECO:0000256" key="3">
    <source>
        <dbReference type="ARBA" id="ARBA00022723"/>
    </source>
</evidence>
<protein>
    <submittedName>
        <fullName evidence="14">E3 ubiquitin- ligase RNF130 isoform X1</fullName>
    </submittedName>
</protein>
<dbReference type="EMBL" id="OW240914">
    <property type="protein sequence ID" value="CAH2275984.1"/>
    <property type="molecule type" value="Genomic_DNA"/>
</dbReference>
<dbReference type="AlphaFoldDB" id="A0AAD1RQ24"/>
<feature type="domain" description="RING-type" evidence="13">
    <location>
        <begin position="281"/>
        <end position="322"/>
    </location>
</feature>
<evidence type="ECO:0000256" key="9">
    <source>
        <dbReference type="ARBA" id="ARBA00023180"/>
    </source>
</evidence>
<dbReference type="InterPro" id="IPR003137">
    <property type="entry name" value="PA_domain"/>
</dbReference>
<dbReference type="GO" id="GO:0016020">
    <property type="term" value="C:membrane"/>
    <property type="evidence" value="ECO:0007669"/>
    <property type="project" value="UniProtKB-SubCell"/>
</dbReference>
<dbReference type="SMART" id="SM00184">
    <property type="entry name" value="RING"/>
    <property type="match status" value="1"/>
</dbReference>
<dbReference type="Proteomes" id="UP001295444">
    <property type="component" value="Chromosome 03"/>
</dbReference>
<dbReference type="Gene3D" id="3.50.30.30">
    <property type="match status" value="1"/>
</dbReference>
<dbReference type="CDD" id="cd02122">
    <property type="entry name" value="PA_GRAIL_like"/>
    <property type="match status" value="1"/>
</dbReference>
<evidence type="ECO:0000313" key="14">
    <source>
        <dbReference type="EMBL" id="CAH2275984.1"/>
    </source>
</evidence>
<dbReference type="SUPFAM" id="SSF52025">
    <property type="entry name" value="PA domain"/>
    <property type="match status" value="1"/>
</dbReference>
<evidence type="ECO:0000256" key="4">
    <source>
        <dbReference type="ARBA" id="ARBA00022729"/>
    </source>
</evidence>
<dbReference type="GO" id="GO:0006511">
    <property type="term" value="P:ubiquitin-dependent protein catabolic process"/>
    <property type="evidence" value="ECO:0007669"/>
    <property type="project" value="TreeGrafter"/>
</dbReference>